<feature type="non-terminal residue" evidence="1">
    <location>
        <position position="1"/>
    </location>
</feature>
<organism evidence="1 2">
    <name type="scientific">Trifolium medium</name>
    <dbReference type="NCBI Taxonomy" id="97028"/>
    <lineage>
        <taxon>Eukaryota</taxon>
        <taxon>Viridiplantae</taxon>
        <taxon>Streptophyta</taxon>
        <taxon>Embryophyta</taxon>
        <taxon>Tracheophyta</taxon>
        <taxon>Spermatophyta</taxon>
        <taxon>Magnoliopsida</taxon>
        <taxon>eudicotyledons</taxon>
        <taxon>Gunneridae</taxon>
        <taxon>Pentapetalae</taxon>
        <taxon>rosids</taxon>
        <taxon>fabids</taxon>
        <taxon>Fabales</taxon>
        <taxon>Fabaceae</taxon>
        <taxon>Papilionoideae</taxon>
        <taxon>50 kb inversion clade</taxon>
        <taxon>NPAAA clade</taxon>
        <taxon>Hologalegina</taxon>
        <taxon>IRL clade</taxon>
        <taxon>Trifolieae</taxon>
        <taxon>Trifolium</taxon>
    </lineage>
</organism>
<dbReference type="AlphaFoldDB" id="A0A392QZI8"/>
<comment type="caution">
    <text evidence="1">The sequence shown here is derived from an EMBL/GenBank/DDBJ whole genome shotgun (WGS) entry which is preliminary data.</text>
</comment>
<dbReference type="Proteomes" id="UP000265520">
    <property type="component" value="Unassembled WGS sequence"/>
</dbReference>
<reference evidence="1 2" key="1">
    <citation type="journal article" date="2018" name="Front. Plant Sci.">
        <title>Red Clover (Trifolium pratense) and Zigzag Clover (T. medium) - A Picture of Genomic Similarities and Differences.</title>
        <authorList>
            <person name="Dluhosova J."/>
            <person name="Istvanek J."/>
            <person name="Nedelnik J."/>
            <person name="Repkova J."/>
        </authorList>
    </citation>
    <scope>NUCLEOTIDE SEQUENCE [LARGE SCALE GENOMIC DNA]</scope>
    <source>
        <strain evidence="2">cv. 10/8</strain>
        <tissue evidence="1">Leaf</tissue>
    </source>
</reference>
<evidence type="ECO:0000313" key="2">
    <source>
        <dbReference type="Proteomes" id="UP000265520"/>
    </source>
</evidence>
<evidence type="ECO:0000313" key="1">
    <source>
        <dbReference type="EMBL" id="MCI29294.1"/>
    </source>
</evidence>
<accession>A0A392QZI8</accession>
<name>A0A392QZI8_9FABA</name>
<proteinExistence type="predicted"/>
<keyword evidence="2" id="KW-1185">Reference proteome</keyword>
<dbReference type="EMBL" id="LXQA010171523">
    <property type="protein sequence ID" value="MCI29294.1"/>
    <property type="molecule type" value="Genomic_DNA"/>
</dbReference>
<protein>
    <submittedName>
        <fullName evidence="1">Uncharacterized protein</fullName>
    </submittedName>
</protein>
<sequence>WKSDFSLMGIIRSGVLESEVRHSRDLSSDRCRSSVMVAAIQMTGVGI</sequence>